<sequence length="188" mass="21212">MSETLPKVEFMVGANFLGSNSGVSRATKKVHTRLNLSLESKDLTVDGNGQNIQGSELPNASYKSMLIGASSDPAHIMSLIQLMDLENDFFLVRFHNKDNYNKLVIYVDLRKPLVSNVRINGRLQRVEYESLSDVCFMYRHYSHRVDLCMGMLVERPQRGKGCFSGATRREDFRSGYGGSRFAAFQGDE</sequence>
<proteinExistence type="predicted"/>
<keyword evidence="2" id="KW-1185">Reference proteome</keyword>
<protein>
    <submittedName>
        <fullName evidence="1">Uncharacterized protein</fullName>
    </submittedName>
</protein>
<dbReference type="EMBL" id="JABEZX010000001">
    <property type="protein sequence ID" value="MBA0548905.1"/>
    <property type="molecule type" value="Genomic_DNA"/>
</dbReference>
<dbReference type="AlphaFoldDB" id="A0A7J8L8X1"/>
<name>A0A7J8L8X1_9ROSI</name>
<feature type="non-terminal residue" evidence="1">
    <location>
        <position position="1"/>
    </location>
</feature>
<evidence type="ECO:0000313" key="2">
    <source>
        <dbReference type="Proteomes" id="UP000593572"/>
    </source>
</evidence>
<accession>A0A7J8L8X1</accession>
<reference evidence="1 2" key="1">
    <citation type="journal article" date="2019" name="Genome Biol. Evol.">
        <title>Insights into the evolution of the New World diploid cottons (Gossypium, subgenus Houzingenia) based on genome sequencing.</title>
        <authorList>
            <person name="Grover C.E."/>
            <person name="Arick M.A. 2nd"/>
            <person name="Thrash A."/>
            <person name="Conover J.L."/>
            <person name="Sanders W.S."/>
            <person name="Peterson D.G."/>
            <person name="Frelichowski J.E."/>
            <person name="Scheffler J.A."/>
            <person name="Scheffler B.E."/>
            <person name="Wendel J.F."/>
        </authorList>
    </citation>
    <scope>NUCLEOTIDE SEQUENCE [LARGE SCALE GENOMIC DNA]</scope>
    <source>
        <strain evidence="1">157</strain>
        <tissue evidence="1">Leaf</tissue>
    </source>
</reference>
<organism evidence="1 2">
    <name type="scientific">Gossypium lobatum</name>
    <dbReference type="NCBI Taxonomy" id="34289"/>
    <lineage>
        <taxon>Eukaryota</taxon>
        <taxon>Viridiplantae</taxon>
        <taxon>Streptophyta</taxon>
        <taxon>Embryophyta</taxon>
        <taxon>Tracheophyta</taxon>
        <taxon>Spermatophyta</taxon>
        <taxon>Magnoliopsida</taxon>
        <taxon>eudicotyledons</taxon>
        <taxon>Gunneridae</taxon>
        <taxon>Pentapetalae</taxon>
        <taxon>rosids</taxon>
        <taxon>malvids</taxon>
        <taxon>Malvales</taxon>
        <taxon>Malvaceae</taxon>
        <taxon>Malvoideae</taxon>
        <taxon>Gossypium</taxon>
    </lineage>
</organism>
<gene>
    <name evidence="1" type="ORF">Golob_019970</name>
</gene>
<dbReference type="Proteomes" id="UP000593572">
    <property type="component" value="Unassembled WGS sequence"/>
</dbReference>
<comment type="caution">
    <text evidence="1">The sequence shown here is derived from an EMBL/GenBank/DDBJ whole genome shotgun (WGS) entry which is preliminary data.</text>
</comment>
<evidence type="ECO:0000313" key="1">
    <source>
        <dbReference type="EMBL" id="MBA0548905.1"/>
    </source>
</evidence>